<proteinExistence type="predicted"/>
<dbReference type="InterPro" id="IPR001841">
    <property type="entry name" value="Znf_RING"/>
</dbReference>
<dbReference type="Pfam" id="PF13639">
    <property type="entry name" value="zf-RING_2"/>
    <property type="match status" value="1"/>
</dbReference>
<keyword evidence="8" id="KW-1185">Reference proteome</keyword>
<evidence type="ECO:0000256" key="2">
    <source>
        <dbReference type="ARBA" id="ARBA00022771"/>
    </source>
</evidence>
<dbReference type="SUPFAM" id="SSF57903">
    <property type="entry name" value="FYVE/PHD zinc finger"/>
    <property type="match status" value="1"/>
</dbReference>
<evidence type="ECO:0000256" key="5">
    <source>
        <dbReference type="SAM" id="MobiDB-lite"/>
    </source>
</evidence>
<dbReference type="PaxDb" id="3635-A0A1U8IJQ4"/>
<dbReference type="GO" id="GO:0035825">
    <property type="term" value="P:homologous recombination"/>
    <property type="evidence" value="ECO:0000318"/>
    <property type="project" value="GO_Central"/>
</dbReference>
<gene>
    <name evidence="9" type="primary">LOC107895317</name>
</gene>
<evidence type="ECO:0000256" key="4">
    <source>
        <dbReference type="PROSITE-ProRule" id="PRU00175"/>
    </source>
</evidence>
<feature type="region of interest" description="Disordered" evidence="5">
    <location>
        <begin position="377"/>
        <end position="420"/>
    </location>
</feature>
<dbReference type="PANTHER" id="PTHR47776">
    <property type="entry name" value="F5A8.9 PROTEIN"/>
    <property type="match status" value="1"/>
</dbReference>
<evidence type="ECO:0008006" key="10">
    <source>
        <dbReference type="Google" id="ProtNLM"/>
    </source>
</evidence>
<dbReference type="InterPro" id="IPR011011">
    <property type="entry name" value="Znf_FYVE_PHD"/>
</dbReference>
<dbReference type="SUPFAM" id="SSF57850">
    <property type="entry name" value="RING/U-box"/>
    <property type="match status" value="1"/>
</dbReference>
<organism evidence="8 9">
    <name type="scientific">Gossypium hirsutum</name>
    <name type="common">Upland cotton</name>
    <name type="synonym">Gossypium mexicanum</name>
    <dbReference type="NCBI Taxonomy" id="3635"/>
    <lineage>
        <taxon>Eukaryota</taxon>
        <taxon>Viridiplantae</taxon>
        <taxon>Streptophyta</taxon>
        <taxon>Embryophyta</taxon>
        <taxon>Tracheophyta</taxon>
        <taxon>Spermatophyta</taxon>
        <taxon>Magnoliopsida</taxon>
        <taxon>eudicotyledons</taxon>
        <taxon>Gunneridae</taxon>
        <taxon>Pentapetalae</taxon>
        <taxon>rosids</taxon>
        <taxon>malvids</taxon>
        <taxon>Malvales</taxon>
        <taxon>Malvaceae</taxon>
        <taxon>Malvoideae</taxon>
        <taxon>Gossypium</taxon>
    </lineage>
</organism>
<dbReference type="SMART" id="SM00184">
    <property type="entry name" value="RING"/>
    <property type="match status" value="1"/>
</dbReference>
<dbReference type="InterPro" id="IPR017907">
    <property type="entry name" value="Znf_RING_CS"/>
</dbReference>
<dbReference type="RefSeq" id="XP_016676119.2">
    <property type="nucleotide sequence ID" value="XM_016820630.2"/>
</dbReference>
<name>A0A1U8IJQ4_GOSHI</name>
<dbReference type="SMR" id="A0A1U8IJQ4"/>
<feature type="domain" description="RING-type" evidence="6">
    <location>
        <begin position="430"/>
        <end position="475"/>
    </location>
</feature>
<dbReference type="Gene3D" id="3.30.40.10">
    <property type="entry name" value="Zinc/RING finger domain, C3HC4 (zinc finger)"/>
    <property type="match status" value="2"/>
</dbReference>
<evidence type="ECO:0000259" key="7">
    <source>
        <dbReference type="PROSITE" id="PS50172"/>
    </source>
</evidence>
<dbReference type="PROSITE" id="PS50172">
    <property type="entry name" value="BRCT"/>
    <property type="match status" value="1"/>
</dbReference>
<feature type="domain" description="BRCT" evidence="7">
    <location>
        <begin position="44"/>
        <end position="132"/>
    </location>
</feature>
<dbReference type="PROSITE" id="PS00518">
    <property type="entry name" value="ZF_RING_1"/>
    <property type="match status" value="1"/>
</dbReference>
<dbReference type="GeneID" id="107895317"/>
<evidence type="ECO:0000313" key="9">
    <source>
        <dbReference type="RefSeq" id="XP_016676119.2"/>
    </source>
</evidence>
<dbReference type="STRING" id="3635.A0A1U8IJQ4"/>
<dbReference type="Pfam" id="PF12738">
    <property type="entry name" value="PTCB-BRCT"/>
    <property type="match status" value="1"/>
</dbReference>
<dbReference type="GO" id="GO:0004842">
    <property type="term" value="F:ubiquitin-protein transferase activity"/>
    <property type="evidence" value="ECO:0000318"/>
    <property type="project" value="GO_Central"/>
</dbReference>
<dbReference type="GO" id="GO:0008270">
    <property type="term" value="F:zinc ion binding"/>
    <property type="evidence" value="ECO:0007669"/>
    <property type="project" value="UniProtKB-KW"/>
</dbReference>
<keyword evidence="2 4" id="KW-0863">Zinc-finger</keyword>
<dbReference type="SMART" id="SM00292">
    <property type="entry name" value="BRCT"/>
    <property type="match status" value="1"/>
</dbReference>
<reference evidence="8" key="1">
    <citation type="journal article" date="2020" name="Nat. Genet.">
        <title>Genomic diversifications of five Gossypium allopolyploid species and their impact on cotton improvement.</title>
        <authorList>
            <person name="Chen Z.J."/>
            <person name="Sreedasyam A."/>
            <person name="Ando A."/>
            <person name="Song Q."/>
            <person name="De Santiago L.M."/>
            <person name="Hulse-Kemp A.M."/>
            <person name="Ding M."/>
            <person name="Ye W."/>
            <person name="Kirkbride R.C."/>
            <person name="Jenkins J."/>
            <person name="Plott C."/>
            <person name="Lovell J."/>
            <person name="Lin Y.M."/>
            <person name="Vaughn R."/>
            <person name="Liu B."/>
            <person name="Simpson S."/>
            <person name="Scheffler B.E."/>
            <person name="Wen L."/>
            <person name="Saski C.A."/>
            <person name="Grover C.E."/>
            <person name="Hu G."/>
            <person name="Conover J.L."/>
            <person name="Carlson J.W."/>
            <person name="Shu S."/>
            <person name="Boston L.B."/>
            <person name="Williams M."/>
            <person name="Peterson D.G."/>
            <person name="McGee K."/>
            <person name="Jones D.C."/>
            <person name="Wendel J.F."/>
            <person name="Stelly D.M."/>
            <person name="Grimwood J."/>
            <person name="Schmutz J."/>
        </authorList>
    </citation>
    <scope>NUCLEOTIDE SEQUENCE [LARGE SCALE GENOMIC DNA]</scope>
    <source>
        <strain evidence="8">cv. TM-1</strain>
    </source>
</reference>
<dbReference type="GO" id="GO:0005634">
    <property type="term" value="C:nucleus"/>
    <property type="evidence" value="ECO:0000318"/>
    <property type="project" value="GO_Central"/>
</dbReference>
<keyword evidence="3" id="KW-0862">Zinc</keyword>
<dbReference type="SUPFAM" id="SSF52113">
    <property type="entry name" value="BRCT domain"/>
    <property type="match status" value="1"/>
</dbReference>
<evidence type="ECO:0000259" key="6">
    <source>
        <dbReference type="PROSITE" id="PS50089"/>
    </source>
</evidence>
<dbReference type="InterPro" id="IPR036420">
    <property type="entry name" value="BRCT_dom_sf"/>
</dbReference>
<dbReference type="AlphaFoldDB" id="A0A1U8IJQ4"/>
<dbReference type="InterPro" id="IPR013083">
    <property type="entry name" value="Znf_RING/FYVE/PHD"/>
</dbReference>
<evidence type="ECO:0000256" key="3">
    <source>
        <dbReference type="ARBA" id="ARBA00022833"/>
    </source>
</evidence>
<reference evidence="9" key="2">
    <citation type="submission" date="2025-08" db="UniProtKB">
        <authorList>
            <consortium name="RefSeq"/>
        </authorList>
    </citation>
    <scope>IDENTIFICATION</scope>
</reference>
<dbReference type="Proteomes" id="UP000818029">
    <property type="component" value="Chromosome A13"/>
</dbReference>
<sequence length="580" mass="65305">MLGSWLGMPSLFPLRKLLKSPFSRLTNIIFREKKNSSKRLKDYRKRKKMEPVVATVSGYHGLERFNLIKLISIAGASYIGCLTQSTTHLVCWRFEGRKYELAKKLKTIIVNHRWIEDCIKEGKRLPEGPYMLRSGEEMGPLLLEIPDVAKGDALTKKCKVFSDKSNVHDGVGNETTDVDRGASGLSGWSKSALLDENLFQEHGRNSSHKLKSKAFRKSPTEENLFSGSNCFQETSSTGFSREEHEELFSYASVPPMRNKRKISKNKEPSAHCSAQLMREERDIPNGSRGTSLAESSKRKGRRLVKNVNRESVVFDISDSDQECHPPLRVHKPYVGVTSPSGHSLDRIVSLSQIGGPSYRDFSEHIRLDEEIEEVEEIKLRNKGPPSNDLTSPGKGAQPVSGRTSPDRCSDAERENQDVTSRLSTSMNLSCVICWTEFSPTRGVLPCGHRFCYSCIQEWADKMTSRRKAPCCPLCKAIFMSITKVEDAAISDQKIFSQTIPCATSTLDVSVISDQERTGFGAQSSAASVCIKCRLREPEDLLISCHFCQIRNIHRYCLDPPLLPWTCIHCQDIERLNPYIF</sequence>
<accession>A0A1U8IJQ4</accession>
<dbReference type="InterPro" id="IPR001357">
    <property type="entry name" value="BRCT_dom"/>
</dbReference>
<protein>
    <recommendedName>
        <fullName evidence="10">RING-type E3 ubiquitin transferase BRCA1</fullName>
    </recommendedName>
</protein>
<evidence type="ECO:0000313" key="8">
    <source>
        <dbReference type="Proteomes" id="UP000818029"/>
    </source>
</evidence>
<dbReference type="PANTHER" id="PTHR47776:SF2">
    <property type="entry name" value="RING-TYPE E3 UBIQUITIN TRANSFERASE BRCA1"/>
    <property type="match status" value="1"/>
</dbReference>
<dbReference type="PROSITE" id="PS50089">
    <property type="entry name" value="ZF_RING_2"/>
    <property type="match status" value="1"/>
</dbReference>
<dbReference type="Gene3D" id="3.40.50.10190">
    <property type="entry name" value="BRCT domain"/>
    <property type="match status" value="1"/>
</dbReference>
<keyword evidence="1" id="KW-0479">Metal-binding</keyword>
<evidence type="ECO:0000256" key="1">
    <source>
        <dbReference type="ARBA" id="ARBA00022723"/>
    </source>
</evidence>
<feature type="compositionally biased region" description="Basic and acidic residues" evidence="5">
    <location>
        <begin position="404"/>
        <end position="416"/>
    </location>
</feature>
<dbReference type="KEGG" id="ghi:107895317"/>
<feature type="region of interest" description="Disordered" evidence="5">
    <location>
        <begin position="259"/>
        <end position="303"/>
    </location>
</feature>